<accession>A0A7L0KSQ4</accession>
<keyword evidence="5" id="KW-0963">Cytoplasm</keyword>
<feature type="non-terminal residue" evidence="14">
    <location>
        <position position="1"/>
    </location>
</feature>
<evidence type="ECO:0000256" key="7">
    <source>
        <dbReference type="ARBA" id="ARBA00022701"/>
    </source>
</evidence>
<evidence type="ECO:0000256" key="3">
    <source>
        <dbReference type="ARBA" id="ARBA00007716"/>
    </source>
</evidence>
<comment type="caution">
    <text evidence="14">The sequence shown here is derived from an EMBL/GenBank/DDBJ whole genome shotgun (WGS) entry which is preliminary data.</text>
</comment>
<evidence type="ECO:0000256" key="2">
    <source>
        <dbReference type="ARBA" id="ARBA00004629"/>
    </source>
</evidence>
<comment type="similarity">
    <text evidence="3">Belongs to the SKA3 family.</text>
</comment>
<evidence type="ECO:0000256" key="12">
    <source>
        <dbReference type="ARBA" id="ARBA00023328"/>
    </source>
</evidence>
<dbReference type="GO" id="GO:0000278">
    <property type="term" value="P:mitotic cell cycle"/>
    <property type="evidence" value="ECO:0007669"/>
    <property type="project" value="TreeGrafter"/>
</dbReference>
<organism evidence="14 15">
    <name type="scientific">Sylvietta virens</name>
    <name type="common">Green crombec</name>
    <dbReference type="NCBI Taxonomy" id="208069"/>
    <lineage>
        <taxon>Eukaryota</taxon>
        <taxon>Metazoa</taxon>
        <taxon>Chordata</taxon>
        <taxon>Craniata</taxon>
        <taxon>Vertebrata</taxon>
        <taxon>Euteleostomi</taxon>
        <taxon>Archelosauria</taxon>
        <taxon>Archosauria</taxon>
        <taxon>Dinosauria</taxon>
        <taxon>Saurischia</taxon>
        <taxon>Theropoda</taxon>
        <taxon>Coelurosauria</taxon>
        <taxon>Aves</taxon>
        <taxon>Neognathae</taxon>
        <taxon>Neoaves</taxon>
        <taxon>Telluraves</taxon>
        <taxon>Australaves</taxon>
        <taxon>Passeriformes</taxon>
        <taxon>Sylvioidea</taxon>
        <taxon>Sylviidae</taxon>
        <taxon>Acrocephalinae</taxon>
        <taxon>Sylvietta</taxon>
    </lineage>
</organism>
<evidence type="ECO:0000313" key="15">
    <source>
        <dbReference type="Proteomes" id="UP000567822"/>
    </source>
</evidence>
<evidence type="ECO:0000256" key="11">
    <source>
        <dbReference type="ARBA" id="ARBA00023306"/>
    </source>
</evidence>
<protein>
    <submittedName>
        <fullName evidence="14">SKA3 protein</fullName>
    </submittedName>
</protein>
<keyword evidence="10" id="KW-0206">Cytoskeleton</keyword>
<dbReference type="GO" id="GO:0007059">
    <property type="term" value="P:chromosome segregation"/>
    <property type="evidence" value="ECO:0007669"/>
    <property type="project" value="InterPro"/>
</dbReference>
<dbReference type="Gene3D" id="6.10.250.1400">
    <property type="match status" value="1"/>
</dbReference>
<dbReference type="Proteomes" id="UP000567822">
    <property type="component" value="Unassembled WGS sequence"/>
</dbReference>
<evidence type="ECO:0000256" key="6">
    <source>
        <dbReference type="ARBA" id="ARBA00022618"/>
    </source>
</evidence>
<feature type="region of interest" description="Disordered" evidence="13">
    <location>
        <begin position="72"/>
        <end position="106"/>
    </location>
</feature>
<dbReference type="InterPro" id="IPR033341">
    <property type="entry name" value="SKA3"/>
</dbReference>
<dbReference type="EMBL" id="VXAN01000037">
    <property type="protein sequence ID" value="NXK59984.1"/>
    <property type="molecule type" value="Genomic_DNA"/>
</dbReference>
<keyword evidence="12" id="KW-0137">Centromere</keyword>
<evidence type="ECO:0000256" key="10">
    <source>
        <dbReference type="ARBA" id="ARBA00023212"/>
    </source>
</evidence>
<proteinExistence type="inferred from homology"/>
<evidence type="ECO:0000256" key="1">
    <source>
        <dbReference type="ARBA" id="ARBA00004186"/>
    </source>
</evidence>
<evidence type="ECO:0000256" key="5">
    <source>
        <dbReference type="ARBA" id="ARBA00022490"/>
    </source>
</evidence>
<evidence type="ECO:0000256" key="4">
    <source>
        <dbReference type="ARBA" id="ARBA00022454"/>
    </source>
</evidence>
<keyword evidence="4" id="KW-0158">Chromosome</keyword>
<dbReference type="GO" id="GO:0005876">
    <property type="term" value="C:spindle microtubule"/>
    <property type="evidence" value="ECO:0007669"/>
    <property type="project" value="TreeGrafter"/>
</dbReference>
<keyword evidence="15" id="KW-1185">Reference proteome</keyword>
<feature type="region of interest" description="Disordered" evidence="13">
    <location>
        <begin position="326"/>
        <end position="347"/>
    </location>
</feature>
<keyword evidence="6" id="KW-0132">Cell division</keyword>
<name>A0A7L0KSQ4_9SYLV</name>
<keyword evidence="8" id="KW-0498">Mitosis</keyword>
<keyword evidence="7" id="KW-0493">Microtubule</keyword>
<evidence type="ECO:0000313" key="14">
    <source>
        <dbReference type="EMBL" id="NXK59984.1"/>
    </source>
</evidence>
<dbReference type="PANTHER" id="PTHR48118">
    <property type="entry name" value="SPINDLE AND KINETOCHORE-ASSOCIATED PROTEIN 3"/>
    <property type="match status" value="1"/>
</dbReference>
<feature type="non-terminal residue" evidence="14">
    <location>
        <position position="502"/>
    </location>
</feature>
<dbReference type="GO" id="GO:0000940">
    <property type="term" value="C:outer kinetochore"/>
    <property type="evidence" value="ECO:0007669"/>
    <property type="project" value="InterPro"/>
</dbReference>
<gene>
    <name evidence="14" type="primary">Ska3</name>
    <name evidence="14" type="ORF">SYLVIR_R07122</name>
</gene>
<dbReference type="GO" id="GO:0051301">
    <property type="term" value="P:cell division"/>
    <property type="evidence" value="ECO:0007669"/>
    <property type="project" value="UniProtKB-KW"/>
</dbReference>
<dbReference type="PANTHER" id="PTHR48118:SF1">
    <property type="entry name" value="SPINDLE AND KINETOCHORE-ASSOCIATED PROTEIN 3"/>
    <property type="match status" value="1"/>
</dbReference>
<dbReference type="AlphaFoldDB" id="A0A7L0KSQ4"/>
<sequence length="502" mass="57053">DYEDEPPVAVLHDLHCEIKTQKEDLSASLGKSCSDKKAIHEFMKASEIVMQRNAADLGKIRELFQKYGYKPHVKDSTEEEDEDNSESAVSVQNKSDEEKANAVPHLSASAEKAALPKDPLQNPQLSDFGLSQYAFARPWSAVKAQPATSAQPPKSKSETPLKLRTPRALPKTPKCKLKMDDYECVTPKLEHFGISEHTMCMNEDYTMSLFHKTSQTIKKFVCWLGKLPLFAWYCLLTVYPIFSLEYLGCEKIIFTISVSSVMETILNSLLVKRGEDNGVNLPEMTVKEIMVTPASNSSKRAENDDWMASPMVFVFCTPDVKASSKTNNTVLSKSPKKKELPLPSHTATPQCPDFQTRWLKAEAKVVNSSYVQFHTLCHKQILKWVKIESVTKTDAKDTPYKEESKERIPFASSSDEYLKHYGDPSPPKLEHYDQLLNTPPPPEITRIPDNVLKMLSQYNHKVDSSKAKEMETKVGNTTRYEIDSTDYFNKENRYDYILQIWL</sequence>
<keyword evidence="11" id="KW-0131">Cell cycle</keyword>
<keyword evidence="9" id="KW-0995">Kinetochore</keyword>
<evidence type="ECO:0000256" key="9">
    <source>
        <dbReference type="ARBA" id="ARBA00022838"/>
    </source>
</evidence>
<reference evidence="14 15" key="1">
    <citation type="submission" date="2019-09" db="EMBL/GenBank/DDBJ databases">
        <title>Bird 10,000 Genomes (B10K) Project - Family phase.</title>
        <authorList>
            <person name="Zhang G."/>
        </authorList>
    </citation>
    <scope>NUCLEOTIDE SEQUENCE [LARGE SCALE GENOMIC DNA]</scope>
    <source>
        <strain evidence="14">B10K-DU-009-59</strain>
        <tissue evidence="14">Muscle</tissue>
    </source>
</reference>
<evidence type="ECO:0000256" key="8">
    <source>
        <dbReference type="ARBA" id="ARBA00022776"/>
    </source>
</evidence>
<comment type="subcellular location">
    <subcellularLocation>
        <location evidence="2">Chromosome</location>
        <location evidence="2">Centromere</location>
        <location evidence="2">Kinetochore</location>
    </subcellularLocation>
    <subcellularLocation>
        <location evidence="1">Cytoplasm</location>
        <location evidence="1">Cytoskeleton</location>
        <location evidence="1">Spindle</location>
    </subcellularLocation>
</comment>
<evidence type="ECO:0000256" key="13">
    <source>
        <dbReference type="SAM" id="MobiDB-lite"/>
    </source>
</evidence>